<evidence type="ECO:0000256" key="3">
    <source>
        <dbReference type="ARBA" id="ARBA00011489"/>
    </source>
</evidence>
<proteinExistence type="inferred from homology"/>
<sequence length="168" mass="18700">METHTPVVLPPRSSKYANIGLRVLTATLLFMSLVILVTNVRSNFRYTKKTLHFYDRVGYRYMAGAVAIGLAYSILQAVTAVVRLKKHDQGNILLDFYGDKVISTIIATGAVAGFAMTGELQRDIGKDWSDYYNKYFRMSYAADGLAFLGFVCAFISSVVSSYALPKRI</sequence>
<keyword evidence="4 8" id="KW-1003">Cell membrane</keyword>
<evidence type="ECO:0000256" key="7">
    <source>
        <dbReference type="ARBA" id="ARBA00023136"/>
    </source>
</evidence>
<keyword evidence="11" id="KW-1185">Reference proteome</keyword>
<dbReference type="EMBL" id="JBEDUW010000007">
    <property type="protein sequence ID" value="KAK9913490.1"/>
    <property type="molecule type" value="Genomic_DNA"/>
</dbReference>
<feature type="transmembrane region" description="Helical" evidence="8">
    <location>
        <begin position="140"/>
        <end position="164"/>
    </location>
</feature>
<feature type="transmembrane region" description="Helical" evidence="8">
    <location>
        <begin position="101"/>
        <end position="120"/>
    </location>
</feature>
<feature type="transmembrane region" description="Helical" evidence="8">
    <location>
        <begin position="19"/>
        <end position="40"/>
    </location>
</feature>
<comment type="subunit">
    <text evidence="3 8">Homodimer and heterodimers.</text>
</comment>
<evidence type="ECO:0000256" key="8">
    <source>
        <dbReference type="RuleBase" id="RU361233"/>
    </source>
</evidence>
<organism evidence="10 11">
    <name type="scientific">Rubus argutus</name>
    <name type="common">Southern blackberry</name>
    <dbReference type="NCBI Taxonomy" id="59490"/>
    <lineage>
        <taxon>Eukaryota</taxon>
        <taxon>Viridiplantae</taxon>
        <taxon>Streptophyta</taxon>
        <taxon>Embryophyta</taxon>
        <taxon>Tracheophyta</taxon>
        <taxon>Spermatophyta</taxon>
        <taxon>Magnoliopsida</taxon>
        <taxon>eudicotyledons</taxon>
        <taxon>Gunneridae</taxon>
        <taxon>Pentapetalae</taxon>
        <taxon>rosids</taxon>
        <taxon>fabids</taxon>
        <taxon>Rosales</taxon>
        <taxon>Rosaceae</taxon>
        <taxon>Rosoideae</taxon>
        <taxon>Rosoideae incertae sedis</taxon>
        <taxon>Rubus</taxon>
    </lineage>
</organism>
<keyword evidence="6 8" id="KW-1133">Transmembrane helix</keyword>
<dbReference type="GO" id="GO:0005886">
    <property type="term" value="C:plasma membrane"/>
    <property type="evidence" value="ECO:0007669"/>
    <property type="project" value="UniProtKB-SubCell"/>
</dbReference>
<evidence type="ECO:0000256" key="1">
    <source>
        <dbReference type="ARBA" id="ARBA00004651"/>
    </source>
</evidence>
<evidence type="ECO:0000313" key="10">
    <source>
        <dbReference type="EMBL" id="KAK9913490.1"/>
    </source>
</evidence>
<evidence type="ECO:0000259" key="9">
    <source>
        <dbReference type="Pfam" id="PF04535"/>
    </source>
</evidence>
<dbReference type="Proteomes" id="UP001457282">
    <property type="component" value="Unassembled WGS sequence"/>
</dbReference>
<comment type="similarity">
    <text evidence="2 8">Belongs to the Casparian strip membrane proteins (CASP) family.</text>
</comment>
<comment type="caution">
    <text evidence="10">The sequence shown here is derived from an EMBL/GenBank/DDBJ whole genome shotgun (WGS) entry which is preliminary data.</text>
</comment>
<feature type="transmembrane region" description="Helical" evidence="8">
    <location>
        <begin position="61"/>
        <end position="81"/>
    </location>
</feature>
<dbReference type="InterPro" id="IPR006702">
    <property type="entry name" value="CASP_dom"/>
</dbReference>
<protein>
    <recommendedName>
        <fullName evidence="8">CASP-like protein</fullName>
    </recommendedName>
</protein>
<accession>A0AAW1W056</accession>
<evidence type="ECO:0000256" key="5">
    <source>
        <dbReference type="ARBA" id="ARBA00022692"/>
    </source>
</evidence>
<name>A0AAW1W056_RUBAR</name>
<evidence type="ECO:0000256" key="2">
    <source>
        <dbReference type="ARBA" id="ARBA00007651"/>
    </source>
</evidence>
<dbReference type="AlphaFoldDB" id="A0AAW1W056"/>
<keyword evidence="7 8" id="KW-0472">Membrane</keyword>
<dbReference type="Pfam" id="PF04535">
    <property type="entry name" value="CASP_dom"/>
    <property type="match status" value="1"/>
</dbReference>
<keyword evidence="5 8" id="KW-0812">Transmembrane</keyword>
<evidence type="ECO:0000256" key="4">
    <source>
        <dbReference type="ARBA" id="ARBA00022475"/>
    </source>
</evidence>
<comment type="subcellular location">
    <subcellularLocation>
        <location evidence="1 8">Cell membrane</location>
        <topology evidence="1 8">Multi-pass membrane protein</topology>
    </subcellularLocation>
</comment>
<evidence type="ECO:0000256" key="6">
    <source>
        <dbReference type="ARBA" id="ARBA00022989"/>
    </source>
</evidence>
<evidence type="ECO:0000313" key="11">
    <source>
        <dbReference type="Proteomes" id="UP001457282"/>
    </source>
</evidence>
<gene>
    <name evidence="10" type="ORF">M0R45_037304</name>
</gene>
<dbReference type="PANTHER" id="PTHR33573">
    <property type="entry name" value="CASP-LIKE PROTEIN 4A4"/>
    <property type="match status" value="1"/>
</dbReference>
<feature type="domain" description="Casparian strip membrane protein" evidence="9">
    <location>
        <begin position="13"/>
        <end position="152"/>
    </location>
</feature>
<reference evidence="10 11" key="1">
    <citation type="journal article" date="2023" name="G3 (Bethesda)">
        <title>A chromosome-length genome assembly and annotation of blackberry (Rubus argutus, cv. 'Hillquist').</title>
        <authorList>
            <person name="Bruna T."/>
            <person name="Aryal R."/>
            <person name="Dudchenko O."/>
            <person name="Sargent D.J."/>
            <person name="Mead D."/>
            <person name="Buti M."/>
            <person name="Cavallini A."/>
            <person name="Hytonen T."/>
            <person name="Andres J."/>
            <person name="Pham M."/>
            <person name="Weisz D."/>
            <person name="Mascagni F."/>
            <person name="Usai G."/>
            <person name="Natali L."/>
            <person name="Bassil N."/>
            <person name="Fernandez G.E."/>
            <person name="Lomsadze A."/>
            <person name="Armour M."/>
            <person name="Olukolu B."/>
            <person name="Poorten T."/>
            <person name="Britton C."/>
            <person name="Davik J."/>
            <person name="Ashrafi H."/>
            <person name="Aiden E.L."/>
            <person name="Borodovsky M."/>
            <person name="Worthington M."/>
        </authorList>
    </citation>
    <scope>NUCLEOTIDE SEQUENCE [LARGE SCALE GENOMIC DNA]</scope>
    <source>
        <strain evidence="10">PI 553951</strain>
    </source>
</reference>
<dbReference type="PANTHER" id="PTHR33573:SF40">
    <property type="entry name" value="CASP-LIKE PROTEIN 4D2"/>
    <property type="match status" value="1"/>
</dbReference>